<keyword evidence="3" id="KW-1185">Reference proteome</keyword>
<evidence type="ECO:0000313" key="3">
    <source>
        <dbReference type="Proteomes" id="UP001169066"/>
    </source>
</evidence>
<comment type="caution">
    <text evidence="2">The sequence shown here is derived from an EMBL/GenBank/DDBJ whole genome shotgun (WGS) entry which is preliminary data.</text>
</comment>
<keyword evidence="1" id="KW-0472">Membrane</keyword>
<dbReference type="Proteomes" id="UP001169066">
    <property type="component" value="Unassembled WGS sequence"/>
</dbReference>
<evidence type="ECO:0000256" key="1">
    <source>
        <dbReference type="SAM" id="Phobius"/>
    </source>
</evidence>
<feature type="transmembrane region" description="Helical" evidence="1">
    <location>
        <begin position="129"/>
        <end position="149"/>
    </location>
</feature>
<evidence type="ECO:0000313" key="2">
    <source>
        <dbReference type="EMBL" id="MDM5262701.1"/>
    </source>
</evidence>
<gene>
    <name evidence="2" type="ORF">PF327_00605</name>
</gene>
<sequence length="171" mass="19645">MSEYRSLALTVITIFAITLLAAYFSPSFAEQKNYLELFILFGSLLFIFAVVVIFATLGFHSFALFLSLFLAAVIAIYGVLGALLITAVTYFLWGSIFAMELLLFYNGSESAKAWFVSRYDFKTFKMEYIAFYPLMGMLYILLEFIPYLFSKEKLLKFTPSKVLKEMEMLLE</sequence>
<organism evidence="2 3">
    <name type="scientific">Sulfurovum xiamenensis</name>
    <dbReference type="NCBI Taxonomy" id="3019066"/>
    <lineage>
        <taxon>Bacteria</taxon>
        <taxon>Pseudomonadati</taxon>
        <taxon>Campylobacterota</taxon>
        <taxon>Epsilonproteobacteria</taxon>
        <taxon>Campylobacterales</taxon>
        <taxon>Sulfurovaceae</taxon>
        <taxon>Sulfurovum</taxon>
    </lineage>
</organism>
<reference evidence="2" key="1">
    <citation type="submission" date="2023-01" db="EMBL/GenBank/DDBJ databases">
        <title>Sulfurovum sp. XTW-4 genome assembly.</title>
        <authorList>
            <person name="Wang J."/>
        </authorList>
    </citation>
    <scope>NUCLEOTIDE SEQUENCE</scope>
    <source>
        <strain evidence="2">XTW-4</strain>
    </source>
</reference>
<dbReference type="RefSeq" id="WP_289400913.1">
    <property type="nucleotide sequence ID" value="NZ_JAQIBC010000001.1"/>
</dbReference>
<keyword evidence="1" id="KW-1133">Transmembrane helix</keyword>
<name>A0ABT7QNR5_9BACT</name>
<feature type="transmembrane region" description="Helical" evidence="1">
    <location>
        <begin position="64"/>
        <end position="84"/>
    </location>
</feature>
<keyword evidence="1" id="KW-0812">Transmembrane</keyword>
<dbReference type="EMBL" id="JAQIBC010000001">
    <property type="protein sequence ID" value="MDM5262701.1"/>
    <property type="molecule type" value="Genomic_DNA"/>
</dbReference>
<feature type="transmembrane region" description="Helical" evidence="1">
    <location>
        <begin position="37"/>
        <end position="57"/>
    </location>
</feature>
<accession>A0ABT7QNR5</accession>
<proteinExistence type="predicted"/>
<protein>
    <recommendedName>
        <fullName evidence="4">ABC transporter permease</fullName>
    </recommendedName>
</protein>
<evidence type="ECO:0008006" key="4">
    <source>
        <dbReference type="Google" id="ProtNLM"/>
    </source>
</evidence>
<feature type="transmembrane region" description="Helical" evidence="1">
    <location>
        <begin position="90"/>
        <end position="108"/>
    </location>
</feature>
<feature type="transmembrane region" description="Helical" evidence="1">
    <location>
        <begin position="7"/>
        <end position="25"/>
    </location>
</feature>